<reference evidence="4 5" key="1">
    <citation type="submission" date="2024-03" db="EMBL/GenBank/DDBJ databases">
        <title>Adaptation during the transition from Ophiocordyceps entomopathogen to insect associate is accompanied by gene loss and intensified selection.</title>
        <authorList>
            <person name="Ward C.M."/>
            <person name="Onetto C.A."/>
            <person name="Borneman A.R."/>
        </authorList>
    </citation>
    <scope>NUCLEOTIDE SEQUENCE [LARGE SCALE GENOMIC DNA]</scope>
    <source>
        <strain evidence="4">AWRI1</strain>
        <tissue evidence="4">Single Adult Female</tissue>
    </source>
</reference>
<feature type="coiled-coil region" evidence="1">
    <location>
        <begin position="1450"/>
        <end position="1521"/>
    </location>
</feature>
<dbReference type="Pfam" id="PF00169">
    <property type="entry name" value="PH"/>
    <property type="match status" value="2"/>
</dbReference>
<evidence type="ECO:0000313" key="5">
    <source>
        <dbReference type="Proteomes" id="UP001367676"/>
    </source>
</evidence>
<dbReference type="SUPFAM" id="SSF50729">
    <property type="entry name" value="PH domain-like"/>
    <property type="match status" value="2"/>
</dbReference>
<evidence type="ECO:0000256" key="2">
    <source>
        <dbReference type="SAM" id="MobiDB-lite"/>
    </source>
</evidence>
<dbReference type="PANTHER" id="PTHR17271:SF1">
    <property type="entry name" value="PROTEIN OUTSPREAD"/>
    <property type="match status" value="1"/>
</dbReference>
<dbReference type="GO" id="GO:0015629">
    <property type="term" value="C:actin cytoskeleton"/>
    <property type="evidence" value="ECO:0007669"/>
    <property type="project" value="TreeGrafter"/>
</dbReference>
<protein>
    <recommendedName>
        <fullName evidence="3">PH domain-containing protein</fullName>
    </recommendedName>
</protein>
<proteinExistence type="predicted"/>
<dbReference type="PANTHER" id="PTHR17271">
    <property type="entry name" value="PLECKSTRIN HOMOLOGY PH DOMAIN-CONTAINING PROTEIN"/>
    <property type="match status" value="1"/>
</dbReference>
<feature type="compositionally biased region" description="Polar residues" evidence="2">
    <location>
        <begin position="496"/>
        <end position="507"/>
    </location>
</feature>
<dbReference type="InterPro" id="IPR001849">
    <property type="entry name" value="PH_domain"/>
</dbReference>
<feature type="coiled-coil region" evidence="1">
    <location>
        <begin position="1582"/>
        <end position="1625"/>
    </location>
</feature>
<evidence type="ECO:0000259" key="3">
    <source>
        <dbReference type="PROSITE" id="PS50003"/>
    </source>
</evidence>
<dbReference type="Proteomes" id="UP001367676">
    <property type="component" value="Unassembled WGS sequence"/>
</dbReference>
<dbReference type="CDD" id="cd13275">
    <property type="entry name" value="PH_M-RIP"/>
    <property type="match status" value="1"/>
</dbReference>
<accession>A0AAN9Y809</accession>
<feature type="domain" description="PH" evidence="3">
    <location>
        <begin position="365"/>
        <end position="464"/>
    </location>
</feature>
<gene>
    <name evidence="4" type="ORF">V9T40_008100</name>
</gene>
<feature type="domain" description="PH" evidence="3">
    <location>
        <begin position="27"/>
        <end position="129"/>
    </location>
</feature>
<dbReference type="PROSITE" id="PS50003">
    <property type="entry name" value="PH_DOMAIN"/>
    <property type="match status" value="2"/>
</dbReference>
<evidence type="ECO:0000313" key="4">
    <source>
        <dbReference type="EMBL" id="KAK7602511.1"/>
    </source>
</evidence>
<dbReference type="InterPro" id="IPR052223">
    <property type="entry name" value="Actin_Cytoskeleton_Reg"/>
</dbReference>
<feature type="region of interest" description="Disordered" evidence="2">
    <location>
        <begin position="489"/>
        <end position="557"/>
    </location>
</feature>
<feature type="coiled-coil region" evidence="1">
    <location>
        <begin position="1651"/>
        <end position="1751"/>
    </location>
</feature>
<dbReference type="GO" id="GO:0051015">
    <property type="term" value="F:actin filament binding"/>
    <property type="evidence" value="ECO:0007669"/>
    <property type="project" value="TreeGrafter"/>
</dbReference>
<feature type="coiled-coil region" evidence="1">
    <location>
        <begin position="831"/>
        <end position="902"/>
    </location>
</feature>
<feature type="region of interest" description="Disordered" evidence="2">
    <location>
        <begin position="975"/>
        <end position="1000"/>
    </location>
</feature>
<dbReference type="SMART" id="SM00233">
    <property type="entry name" value="PH"/>
    <property type="match status" value="2"/>
</dbReference>
<feature type="compositionally biased region" description="Low complexity" evidence="2">
    <location>
        <begin position="539"/>
        <end position="552"/>
    </location>
</feature>
<keyword evidence="1" id="KW-0175">Coiled coil</keyword>
<comment type="caution">
    <text evidence="4">The sequence shown here is derived from an EMBL/GenBank/DDBJ whole genome shotgun (WGS) entry which is preliminary data.</text>
</comment>
<feature type="coiled-coil region" evidence="1">
    <location>
        <begin position="580"/>
        <end position="736"/>
    </location>
</feature>
<sequence>MLSLADEMLRSSAWWSRLPVCSPLAERVIQDGFNRWELVLIAVSSERWQRRWFVLYDDGELSYSLDEHPETVPQACIDMNKVVDVAEAEELTGNPYSLAITTHDQVHFVKATSREETKWWMDVLSVFPRSKGRHKRNATFPVSKSVTNVAVASNGALMQPSVTSSRSADVHIRVLLLCAGAEWTEDCVCRWLAGGEERGRSPTQIFGPRSKDGLLASAMAGYFELSSNCETLCVADEKTRVRRSQNRDKRSMSTGTHNYTDDLGKIMPANWHEKKSDLSRRLILEEFDADCKLKDVTDSLSRPSSRHSNSSCSFSSSNLESLRDIDVSSHKQVRGDPDGCGLDLSALRYSPSSEMRIEQVSEDLLNIKKGWLMKQGTLPDQEWNKYWFVLRGAALLYYRDPNSEDQGVLDGVIDLSVMSSICEVQVARNYGFQIKTWDEKVYMLSAVTAGIRTNWISAIKKAAGLQDDEMKVNSDKELLPTSRTMLLSSDDEYRTASENGRQSSSDWGETLPPSPPLNRTPISRVKERARGVTRTRLYNSRNSKSSPPSSRRSTMDSVVRHQDILSSCVDVSSIEKQNDRTSLMKKLEKQAIELEEVKRQLTAALRQLSSAEEELLRLRQRQSDVTALEKQMEETMQSLKRAEETLKQKSCEVSEYESFKKRYMEEKSSWQNEIHAAECELHESEERYSELCCELASSREQVEQLRNELANVSERLARGIEENESLYRRVRELEGRGIIMTSMRETKGRSLDSLSDLTNIDFDMDFSQYDKERIAEEYEELRTRFEKAVQEIRIMKRELRESHIQNDCLEISLINARQDLKCKQQSYESQASLMAARIQDLTNKLSAAEKQVRLLKQKLSKSETREKRRSLSLKGRESFVICKELEEKLLLLERRIALLDQENAEHFKLAAELETAKPTVEKALPPALHTKEASSRIRRKSLDSATSSEPMKILIRMNSLEAKVTDASRKIVIKSSSPNENLESMPEVEESAETSLDSSSSATLTSSNALLAAEIKNIETLLKRKLVELYAKQKSMQEAGTLSEEAKLNIMAEKLAYESILVCRLQEIAAGYNDTDIADAERLMLELDKKLRGEPTVTKSPLEYFTKSLSQYLSQVGKCTEPYLSSPSLSPRKSPAKRKESTAVKLLQKKSNVLTKKVDKFIGERIEELSTLFAQDASQGQRLVVDENYVQSIMEMVRETVNNKLIQVEVGQIMLHCVDRIPSSAATADKETAIESLMVDRANLEQWSELVHSTLTKHVESALDRLKEKYEEKIRATRLDSLLATSTSTNCESVQTSLQQFIDIIAHKCLLDARLLIIKEKDAVRPNEHEIAKLDEAAIMSEVQYLYAKIQCDLRSSSGEKKVFDSLESVGTEVSALRNSVEDLVRKRSLSDSVWDSMERIRSEDANSLCDSNSSQSSWFEGVCRRCHEIKEQIVNLQTCLMQSQECQKCIFLQEQLKRKDIEYQEEKQQLQNLHMQKLAAAKLDHENERNNLITKHEEEVNSLREKAKKLERRLGALDSEYAQQMDCLRSSYQRTPSPEYEKEFHCSEESVRQRYQAEIEHLRALCEKGLAAMDNSHKRTIADLEEKHRQEIESLRFEKDQALAEETQATLAALDAMRKAHEAEVQKEISKFKEEYLRKVPSSHDIGVLHREHEVEMEEIKQEILSLTEKYSVKCVESATLEQELRITNHQLAQAQHHIMQLDNRNKQLRAHLLSETSDCVQDEHLLQQLEERTKQIANLQEQLSAHDDTLNTLCKHLSNGDLDYSTLKALLDKLRSNKTNRRSESKKCRLMRNAPQRSPSPCAVSGMVAERKKIFEP</sequence>
<organism evidence="4 5">
    <name type="scientific">Parthenolecanium corni</name>
    <dbReference type="NCBI Taxonomy" id="536013"/>
    <lineage>
        <taxon>Eukaryota</taxon>
        <taxon>Metazoa</taxon>
        <taxon>Ecdysozoa</taxon>
        <taxon>Arthropoda</taxon>
        <taxon>Hexapoda</taxon>
        <taxon>Insecta</taxon>
        <taxon>Pterygota</taxon>
        <taxon>Neoptera</taxon>
        <taxon>Paraneoptera</taxon>
        <taxon>Hemiptera</taxon>
        <taxon>Sternorrhyncha</taxon>
        <taxon>Coccoidea</taxon>
        <taxon>Coccidae</taxon>
        <taxon>Parthenolecanium</taxon>
    </lineage>
</organism>
<feature type="coiled-coil region" evidence="1">
    <location>
        <begin position="771"/>
        <end position="798"/>
    </location>
</feature>
<keyword evidence="5" id="KW-1185">Reference proteome</keyword>
<dbReference type="EMBL" id="JBBCAQ010000008">
    <property type="protein sequence ID" value="KAK7602511.1"/>
    <property type="molecule type" value="Genomic_DNA"/>
</dbReference>
<dbReference type="Gene3D" id="2.30.29.30">
    <property type="entry name" value="Pleckstrin-homology domain (PH domain)/Phosphotyrosine-binding domain (PTB)"/>
    <property type="match status" value="2"/>
</dbReference>
<dbReference type="InterPro" id="IPR011993">
    <property type="entry name" value="PH-like_dom_sf"/>
</dbReference>
<evidence type="ECO:0000256" key="1">
    <source>
        <dbReference type="SAM" id="Coils"/>
    </source>
</evidence>
<name>A0AAN9Y809_9HEMI</name>
<dbReference type="InterPro" id="IPR039597">
    <property type="entry name" value="M-RIP_PH"/>
</dbReference>